<evidence type="ECO:0008006" key="3">
    <source>
        <dbReference type="Google" id="ProtNLM"/>
    </source>
</evidence>
<organism evidence="1 2">
    <name type="scientific">Tumebacillus lacus</name>
    <dbReference type="NCBI Taxonomy" id="2995335"/>
    <lineage>
        <taxon>Bacteria</taxon>
        <taxon>Bacillati</taxon>
        <taxon>Bacillota</taxon>
        <taxon>Bacilli</taxon>
        <taxon>Bacillales</taxon>
        <taxon>Alicyclobacillaceae</taxon>
        <taxon>Tumebacillus</taxon>
    </lineage>
</organism>
<accession>A0ABT3X5D8</accession>
<proteinExistence type="predicted"/>
<dbReference type="Proteomes" id="UP001208017">
    <property type="component" value="Unassembled WGS sequence"/>
</dbReference>
<name>A0ABT3X5D8_9BACL</name>
<gene>
    <name evidence="1" type="ORF">OS242_19530</name>
</gene>
<sequence length="131" mass="14576">MGENVRKAMFLAFGVFLFIAAVTLGFYLFQTVTASVDSTADAISASDRTQQMQLQVPEDEHVVSGSVVLQSVRQIADVGVPITVDAVTYDPATFDIFKHSVSNISTYYDYRPHIVRNNDGSLQSIRYTRIY</sequence>
<comment type="caution">
    <text evidence="1">The sequence shown here is derived from an EMBL/GenBank/DDBJ whole genome shotgun (WGS) entry which is preliminary data.</text>
</comment>
<evidence type="ECO:0000313" key="1">
    <source>
        <dbReference type="EMBL" id="MCX7572118.1"/>
    </source>
</evidence>
<evidence type="ECO:0000313" key="2">
    <source>
        <dbReference type="Proteomes" id="UP001208017"/>
    </source>
</evidence>
<keyword evidence="2" id="KW-1185">Reference proteome</keyword>
<reference evidence="1 2" key="1">
    <citation type="submission" date="2022-11" db="EMBL/GenBank/DDBJ databases">
        <title>Study of microbial diversity in lake waters.</title>
        <authorList>
            <person name="Zhang J."/>
        </authorList>
    </citation>
    <scope>NUCLEOTIDE SEQUENCE [LARGE SCALE GENOMIC DNA]</scope>
    <source>
        <strain evidence="1 2">DT12</strain>
    </source>
</reference>
<dbReference type="EMBL" id="JAPMLT010000016">
    <property type="protein sequence ID" value="MCX7572118.1"/>
    <property type="molecule type" value="Genomic_DNA"/>
</dbReference>
<protein>
    <recommendedName>
        <fullName evidence="3">DUF3139 domain-containing protein</fullName>
    </recommendedName>
</protein>
<dbReference type="RefSeq" id="WP_267153369.1">
    <property type="nucleotide sequence ID" value="NZ_JAPMLT010000016.1"/>
</dbReference>